<evidence type="ECO:0000313" key="1">
    <source>
        <dbReference type="EMBL" id="QGM44939.1"/>
    </source>
</evidence>
<dbReference type="OrthoDB" id="9801870at2"/>
<dbReference type="Gene3D" id="1.25.40.380">
    <property type="entry name" value="Protein of unknown function DUF1810"/>
    <property type="match status" value="1"/>
</dbReference>
<proteinExistence type="predicted"/>
<keyword evidence="2" id="KW-1185">Reference proteome</keyword>
<dbReference type="InterPro" id="IPR014937">
    <property type="entry name" value="DUF1810"/>
</dbReference>
<dbReference type="AlphaFoldDB" id="A0A6B8KAT1"/>
<gene>
    <name evidence="1" type="ORF">H2LOC_004135</name>
</gene>
<evidence type="ECO:0000313" key="2">
    <source>
        <dbReference type="Proteomes" id="UP000309061"/>
    </source>
</evidence>
<dbReference type="PIRSF" id="PIRSF008546">
    <property type="entry name" value="UCP008546"/>
    <property type="match status" value="1"/>
</dbReference>
<dbReference type="InterPro" id="IPR036287">
    <property type="entry name" value="Rv1873-like_sf"/>
</dbReference>
<dbReference type="Pfam" id="PF08837">
    <property type="entry name" value="DUF1810"/>
    <property type="match status" value="1"/>
</dbReference>
<dbReference type="KEGG" id="mhey:H2LOC_004135"/>
<sequence length="154" mass="16936">MTESCDPFDLSRFLSAQSATLDRALAELRAGKKSSHWMWFVFPQIRGLGASPMAQKYAIGSLEEARAYLGHPLLGSRLLECVRLVVERGKPIEEIFGYPDWLKFRSSVTLFAAAAPGEPIFEQALARCCAGAADPLTLEKLRQNAQIPPPAWSG</sequence>
<name>A0A6B8KAT1_9HYPH</name>
<accession>A0A6B8KAT1</accession>
<reference evidence="1 2" key="1">
    <citation type="submission" date="2019-11" db="EMBL/GenBank/DDBJ databases">
        <title>The genome sequence of Methylocystis heyeri.</title>
        <authorList>
            <person name="Oshkin I.Y."/>
            <person name="Miroshnikov K."/>
            <person name="Dedysh S.N."/>
        </authorList>
    </citation>
    <scope>NUCLEOTIDE SEQUENCE [LARGE SCALE GENOMIC DNA]</scope>
    <source>
        <strain evidence="1 2">H2</strain>
    </source>
</reference>
<dbReference type="EMBL" id="CP046052">
    <property type="protein sequence ID" value="QGM44939.1"/>
    <property type="molecule type" value="Genomic_DNA"/>
</dbReference>
<protein>
    <submittedName>
        <fullName evidence="1">DUF1810 family protein</fullName>
    </submittedName>
</protein>
<organism evidence="1 2">
    <name type="scientific">Methylocystis heyeri</name>
    <dbReference type="NCBI Taxonomy" id="391905"/>
    <lineage>
        <taxon>Bacteria</taxon>
        <taxon>Pseudomonadati</taxon>
        <taxon>Pseudomonadota</taxon>
        <taxon>Alphaproteobacteria</taxon>
        <taxon>Hyphomicrobiales</taxon>
        <taxon>Methylocystaceae</taxon>
        <taxon>Methylocystis</taxon>
    </lineage>
</organism>
<dbReference type="RefSeq" id="WP_136495231.1">
    <property type="nucleotide sequence ID" value="NZ_CP046052.1"/>
</dbReference>
<dbReference type="Proteomes" id="UP000309061">
    <property type="component" value="Chromosome"/>
</dbReference>
<dbReference type="SUPFAM" id="SSF140736">
    <property type="entry name" value="Rv1873-like"/>
    <property type="match status" value="1"/>
</dbReference>